<evidence type="ECO:0000256" key="1">
    <source>
        <dbReference type="ARBA" id="ARBA00004141"/>
    </source>
</evidence>
<dbReference type="OrthoDB" id="9909019at2759"/>
<evidence type="ECO:0000256" key="6">
    <source>
        <dbReference type="ARBA" id="ARBA00023139"/>
    </source>
</evidence>
<dbReference type="PANTHER" id="PTHR22883:SF480">
    <property type="entry name" value="PALMITOYLTRANSFERASE SWF1"/>
    <property type="match status" value="1"/>
</dbReference>
<evidence type="ECO:0000256" key="2">
    <source>
        <dbReference type="ARBA" id="ARBA00022679"/>
    </source>
</evidence>
<feature type="transmembrane region" description="Helical" evidence="10">
    <location>
        <begin position="79"/>
        <end position="100"/>
    </location>
</feature>
<feature type="transmembrane region" description="Helical" evidence="10">
    <location>
        <begin position="261"/>
        <end position="284"/>
    </location>
</feature>
<gene>
    <name evidence="12" type="ORF">N7515_005595</name>
</gene>
<dbReference type="GO" id="GO:0019706">
    <property type="term" value="F:protein-cysteine S-palmitoyltransferase activity"/>
    <property type="evidence" value="ECO:0007669"/>
    <property type="project" value="UniProtKB-EC"/>
</dbReference>
<protein>
    <recommendedName>
        <fullName evidence="10">Palmitoyltransferase</fullName>
        <ecNumber evidence="10">2.3.1.225</ecNumber>
    </recommendedName>
</protein>
<reference evidence="12" key="1">
    <citation type="submission" date="2022-11" db="EMBL/GenBank/DDBJ databases">
        <authorList>
            <person name="Petersen C."/>
        </authorList>
    </citation>
    <scope>NUCLEOTIDE SEQUENCE</scope>
    <source>
        <strain evidence="12">IBT 22155</strain>
    </source>
</reference>
<evidence type="ECO:0000256" key="8">
    <source>
        <dbReference type="ARBA" id="ARBA00023315"/>
    </source>
</evidence>
<keyword evidence="5 10" id="KW-0472">Membrane</keyword>
<dbReference type="Pfam" id="PF01529">
    <property type="entry name" value="DHHC"/>
    <property type="match status" value="1"/>
</dbReference>
<evidence type="ECO:0000256" key="9">
    <source>
        <dbReference type="ARBA" id="ARBA00048048"/>
    </source>
</evidence>
<dbReference type="PANTHER" id="PTHR22883">
    <property type="entry name" value="ZINC FINGER DHHC DOMAIN CONTAINING PROTEIN"/>
    <property type="match status" value="1"/>
</dbReference>
<feature type="transmembrane region" description="Helical" evidence="10">
    <location>
        <begin position="6"/>
        <end position="24"/>
    </location>
</feature>
<keyword evidence="3 10" id="KW-0812">Transmembrane</keyword>
<dbReference type="GO" id="GO:0006612">
    <property type="term" value="P:protein targeting to membrane"/>
    <property type="evidence" value="ECO:0007669"/>
    <property type="project" value="TreeGrafter"/>
</dbReference>
<dbReference type="EC" id="2.3.1.225" evidence="10"/>
<keyword evidence="2 10" id="KW-0808">Transferase</keyword>
<evidence type="ECO:0000256" key="4">
    <source>
        <dbReference type="ARBA" id="ARBA00022989"/>
    </source>
</evidence>
<comment type="domain">
    <text evidence="10">The DHHC domain is required for palmitoyltransferase activity.</text>
</comment>
<evidence type="ECO:0000256" key="10">
    <source>
        <dbReference type="RuleBase" id="RU079119"/>
    </source>
</evidence>
<proteinExistence type="inferred from homology"/>
<keyword evidence="4 10" id="KW-1133">Transmembrane helix</keyword>
<name>A0A9W9GTB5_9EURO</name>
<keyword evidence="13" id="KW-1185">Reference proteome</keyword>
<comment type="similarity">
    <text evidence="10">Belongs to the DHHC palmitoyltransferase family.</text>
</comment>
<reference evidence="12" key="2">
    <citation type="journal article" date="2023" name="IMA Fungus">
        <title>Comparative genomic study of the Penicillium genus elucidates a diverse pangenome and 15 lateral gene transfer events.</title>
        <authorList>
            <person name="Petersen C."/>
            <person name="Sorensen T."/>
            <person name="Nielsen M.R."/>
            <person name="Sondergaard T.E."/>
            <person name="Sorensen J.L."/>
            <person name="Fitzpatrick D.A."/>
            <person name="Frisvad J.C."/>
            <person name="Nielsen K.L."/>
        </authorList>
    </citation>
    <scope>NUCLEOTIDE SEQUENCE</scope>
    <source>
        <strain evidence="12">IBT 22155</strain>
    </source>
</reference>
<keyword evidence="7" id="KW-0449">Lipoprotein</keyword>
<comment type="subcellular location">
    <subcellularLocation>
        <location evidence="1">Membrane</location>
        <topology evidence="1">Multi-pass membrane protein</topology>
    </subcellularLocation>
</comment>
<comment type="caution">
    <text evidence="12">The sequence shown here is derived from an EMBL/GenBank/DDBJ whole genome shotgun (WGS) entry which is preliminary data.</text>
</comment>
<dbReference type="InterPro" id="IPR001594">
    <property type="entry name" value="Palmitoyltrfase_DHHC"/>
</dbReference>
<dbReference type="AlphaFoldDB" id="A0A9W9GTB5"/>
<dbReference type="InterPro" id="IPR039859">
    <property type="entry name" value="PFA4/ZDH16/20/ERF2-like"/>
</dbReference>
<dbReference type="Proteomes" id="UP001149079">
    <property type="component" value="Unassembled WGS sequence"/>
</dbReference>
<organism evidence="12 13">
    <name type="scientific">Penicillium bovifimosum</name>
    <dbReference type="NCBI Taxonomy" id="126998"/>
    <lineage>
        <taxon>Eukaryota</taxon>
        <taxon>Fungi</taxon>
        <taxon>Dikarya</taxon>
        <taxon>Ascomycota</taxon>
        <taxon>Pezizomycotina</taxon>
        <taxon>Eurotiomycetes</taxon>
        <taxon>Eurotiomycetidae</taxon>
        <taxon>Eurotiales</taxon>
        <taxon>Aspergillaceae</taxon>
        <taxon>Penicillium</taxon>
    </lineage>
</organism>
<evidence type="ECO:0000256" key="5">
    <source>
        <dbReference type="ARBA" id="ARBA00023136"/>
    </source>
</evidence>
<dbReference type="PROSITE" id="PS50216">
    <property type="entry name" value="DHHC"/>
    <property type="match status" value="1"/>
</dbReference>
<evidence type="ECO:0000256" key="3">
    <source>
        <dbReference type="ARBA" id="ARBA00022692"/>
    </source>
</evidence>
<feature type="domain" description="Palmitoyltransferase DHHC" evidence="11">
    <location>
        <begin position="154"/>
        <end position="295"/>
    </location>
</feature>
<evidence type="ECO:0000313" key="12">
    <source>
        <dbReference type="EMBL" id="KAJ5129556.1"/>
    </source>
</evidence>
<comment type="catalytic activity">
    <reaction evidence="9 10">
        <text>L-cysteinyl-[protein] + hexadecanoyl-CoA = S-hexadecanoyl-L-cysteinyl-[protein] + CoA</text>
        <dbReference type="Rhea" id="RHEA:36683"/>
        <dbReference type="Rhea" id="RHEA-COMP:10131"/>
        <dbReference type="Rhea" id="RHEA-COMP:11032"/>
        <dbReference type="ChEBI" id="CHEBI:29950"/>
        <dbReference type="ChEBI" id="CHEBI:57287"/>
        <dbReference type="ChEBI" id="CHEBI:57379"/>
        <dbReference type="ChEBI" id="CHEBI:74151"/>
        <dbReference type="EC" id="2.3.1.225"/>
    </reaction>
</comment>
<evidence type="ECO:0000313" key="13">
    <source>
        <dbReference type="Proteomes" id="UP001149079"/>
    </source>
</evidence>
<dbReference type="GO" id="GO:0005783">
    <property type="term" value="C:endoplasmic reticulum"/>
    <property type="evidence" value="ECO:0007669"/>
    <property type="project" value="TreeGrafter"/>
</dbReference>
<feature type="transmembrane region" description="Helical" evidence="10">
    <location>
        <begin position="106"/>
        <end position="123"/>
    </location>
</feature>
<accession>A0A9W9GTB5</accession>
<dbReference type="GO" id="GO:0016020">
    <property type="term" value="C:membrane"/>
    <property type="evidence" value="ECO:0007669"/>
    <property type="project" value="UniProtKB-SubCell"/>
</dbReference>
<dbReference type="EMBL" id="JAPQKL010000005">
    <property type="protein sequence ID" value="KAJ5129556.1"/>
    <property type="molecule type" value="Genomic_DNA"/>
</dbReference>
<sequence length="409" mass="46369">MGALKTVSLVILAISVFTFIALFGRLPAFRKTPVALLHRALWVHLPNGIAAVDNRLFGGRVVLCWNRSGSYILKENHPLVLIFFVSLLVIGEGLFVPAAWPRLSSFHQFAVPVAVILPYLLLYKCVVTKSFITAENHEEEMKRYPYDRVLFHPGHRCSTCDFLKPARSKHCSFCQACVSRHDHHCVWLMNCVGANNCVYFVSLLVSLSVMLVYGIYLGYSLLSEILNESVPPQVRESMQGWTGWINAWSVVVAAHPRIGGVFLLMLMTAPLAISFLAYHVYLIWAGVTTNESAKWSDLKEDVEDGFVYKTRRSLIFDSRHSTDFYDQSWPVHTDQILVIDEEPPTEGCLLASDSNCIARRPASDLPPDPRWKRLHSMRDVDNIYDMGFWLNLRDVIGLSVRRPKDILST</sequence>
<keyword evidence="8 10" id="KW-0012">Acyltransferase</keyword>
<evidence type="ECO:0000259" key="11">
    <source>
        <dbReference type="Pfam" id="PF01529"/>
    </source>
</evidence>
<keyword evidence="6" id="KW-0564">Palmitate</keyword>
<evidence type="ECO:0000256" key="7">
    <source>
        <dbReference type="ARBA" id="ARBA00023288"/>
    </source>
</evidence>
<dbReference type="RefSeq" id="XP_056519935.1">
    <property type="nucleotide sequence ID" value="XM_056666339.1"/>
</dbReference>
<dbReference type="GO" id="GO:0005794">
    <property type="term" value="C:Golgi apparatus"/>
    <property type="evidence" value="ECO:0007669"/>
    <property type="project" value="TreeGrafter"/>
</dbReference>
<feature type="transmembrane region" description="Helical" evidence="10">
    <location>
        <begin position="197"/>
        <end position="218"/>
    </location>
</feature>
<dbReference type="GeneID" id="81405509"/>